<evidence type="ECO:0000256" key="3">
    <source>
        <dbReference type="PROSITE-ProRule" id="PRU00284"/>
    </source>
</evidence>
<reference evidence="6" key="1">
    <citation type="submission" date="2012-04" db="EMBL/GenBank/DDBJ databases">
        <title>Complete genome sequence of Helicobacter cetorum strain MIT 00-7128.</title>
        <authorList>
            <person name="Kersulyte D."/>
            <person name="Berg D.E."/>
        </authorList>
    </citation>
    <scope>NUCLEOTIDE SEQUENCE [LARGE SCALE GENOMIC DNA]</scope>
    <source>
        <strain evidence="6">MIT 00-7128</strain>
    </source>
</reference>
<dbReference type="PANTHER" id="PTHR32089">
    <property type="entry name" value="METHYL-ACCEPTING CHEMOTAXIS PROTEIN MCPB"/>
    <property type="match status" value="1"/>
</dbReference>
<dbReference type="AlphaFoldDB" id="I0EM67"/>
<dbReference type="GO" id="GO:0016020">
    <property type="term" value="C:membrane"/>
    <property type="evidence" value="ECO:0007669"/>
    <property type="project" value="InterPro"/>
</dbReference>
<dbReference type="Gene3D" id="3.30.450.20">
    <property type="entry name" value="PAS domain"/>
    <property type="match status" value="1"/>
</dbReference>
<dbReference type="CDD" id="cd00130">
    <property type="entry name" value="PAS"/>
    <property type="match status" value="1"/>
</dbReference>
<dbReference type="Proteomes" id="UP000005010">
    <property type="component" value="Chromosome"/>
</dbReference>
<dbReference type="RefSeq" id="WP_014660906.1">
    <property type="nucleotide sequence ID" value="NC_017737.1"/>
</dbReference>
<accession>I0EM67</accession>
<dbReference type="SUPFAM" id="SSF58104">
    <property type="entry name" value="Methyl-accepting chemotaxis protein (MCP) signaling domain"/>
    <property type="match status" value="1"/>
</dbReference>
<dbReference type="PROSITE" id="PS50111">
    <property type="entry name" value="CHEMOTAXIS_TRANSDUC_2"/>
    <property type="match status" value="1"/>
</dbReference>
<dbReference type="GO" id="GO:0007165">
    <property type="term" value="P:signal transduction"/>
    <property type="evidence" value="ECO:0007669"/>
    <property type="project" value="UniProtKB-KW"/>
</dbReference>
<dbReference type="HOGENOM" id="CLU_613611_0_0_7"/>
<dbReference type="GO" id="GO:0006935">
    <property type="term" value="P:chemotaxis"/>
    <property type="evidence" value="ECO:0007669"/>
    <property type="project" value="InterPro"/>
</dbReference>
<evidence type="ECO:0000256" key="2">
    <source>
        <dbReference type="ARBA" id="ARBA00029447"/>
    </source>
</evidence>
<dbReference type="InterPro" id="IPR004090">
    <property type="entry name" value="Chemotax_Me-accpt_rcpt"/>
</dbReference>
<dbReference type="SUPFAM" id="SSF55785">
    <property type="entry name" value="PYP-like sensor domain (PAS domain)"/>
    <property type="match status" value="1"/>
</dbReference>
<dbReference type="Pfam" id="PF00015">
    <property type="entry name" value="MCPsignal"/>
    <property type="match status" value="1"/>
</dbReference>
<protein>
    <submittedName>
        <fullName evidence="5">Methyl-accepting chemotaxis protein</fullName>
    </submittedName>
</protein>
<evidence type="ECO:0000313" key="6">
    <source>
        <dbReference type="Proteomes" id="UP000005010"/>
    </source>
</evidence>
<dbReference type="InterPro" id="IPR035965">
    <property type="entry name" value="PAS-like_dom_sf"/>
</dbReference>
<sequence>MSFFNKTPKSLETLSHLLSKDIDFNNLSHLESLNDTLSGLNYDNNHIKNIVSFIQRSLKAHTQLLHKAKEEMTPSNETQIKELEQKILVEQTMVSASRSGLWYMIMPESGFNESVPFVWSPRFRELLGFNNEQDFPNVLSSLTNRIHPEEKNKVLNDFGAFLGSSQLMSELFYRIQTKDGAYKHFHAVCVAKRDAQNKPLIVSGSFDDIDEKVKQESHLNNIMERFNLAFNLITDMIFDITLLNDDINHADNALFFSQRLITEVLKDTSTNLTNLLTTMNANTQNHFIKILREVQKNVNDAHPNAPTEPKELELLIKPKGENEELLFRTQIQGIKSERNGVTHKRIVGVLTNIDAQSKLNTLFEEKEKEYQQKLEKNLSGIQTIINQINDISKQTNLLALNAAIEAARAGEHGRGFAVVADEVRNLASKTNEATGEIVALLKSGSE</sequence>
<keyword evidence="6" id="KW-1185">Reference proteome</keyword>
<dbReference type="InterPro" id="IPR000014">
    <property type="entry name" value="PAS"/>
</dbReference>
<dbReference type="InterPro" id="IPR013655">
    <property type="entry name" value="PAS_fold_3"/>
</dbReference>
<evidence type="ECO:0000259" key="4">
    <source>
        <dbReference type="PROSITE" id="PS50111"/>
    </source>
</evidence>
<dbReference type="Gene3D" id="1.10.287.950">
    <property type="entry name" value="Methyl-accepting chemotaxis protein"/>
    <property type="match status" value="1"/>
</dbReference>
<evidence type="ECO:0000313" key="5">
    <source>
        <dbReference type="EMBL" id="AFI04036.1"/>
    </source>
</evidence>
<dbReference type="PRINTS" id="PR00260">
    <property type="entry name" value="CHEMTRNSDUCR"/>
</dbReference>
<comment type="similarity">
    <text evidence="2">Belongs to the methyl-accepting chemotaxis (MCP) protein family.</text>
</comment>
<dbReference type="KEGG" id="hce:HCW_03785"/>
<gene>
    <name evidence="5" type="ordered locus">HCW_03785</name>
</gene>
<organism evidence="5 6">
    <name type="scientific">Helicobacter cetorum (strain ATCC BAA-429 / MIT 00-7128)</name>
    <dbReference type="NCBI Taxonomy" id="182217"/>
    <lineage>
        <taxon>Bacteria</taxon>
        <taxon>Pseudomonadati</taxon>
        <taxon>Campylobacterota</taxon>
        <taxon>Epsilonproteobacteria</taxon>
        <taxon>Campylobacterales</taxon>
        <taxon>Helicobacteraceae</taxon>
        <taxon>Helicobacter</taxon>
    </lineage>
</organism>
<dbReference type="InterPro" id="IPR004089">
    <property type="entry name" value="MCPsignal_dom"/>
</dbReference>
<proteinExistence type="inferred from homology"/>
<dbReference type="PATRIC" id="fig|182217.3.peg.811"/>
<evidence type="ECO:0000256" key="1">
    <source>
        <dbReference type="ARBA" id="ARBA00023224"/>
    </source>
</evidence>
<dbReference type="eggNOG" id="COG0840">
    <property type="taxonomic scope" value="Bacteria"/>
</dbReference>
<dbReference type="Pfam" id="PF08447">
    <property type="entry name" value="PAS_3"/>
    <property type="match status" value="1"/>
</dbReference>
<dbReference type="STRING" id="182217.HCW_03785"/>
<keyword evidence="1 3" id="KW-0807">Transducer</keyword>
<feature type="domain" description="Methyl-accepting transducer" evidence="4">
    <location>
        <begin position="372"/>
        <end position="446"/>
    </location>
</feature>
<dbReference type="EMBL" id="CP003479">
    <property type="protein sequence ID" value="AFI04036.1"/>
    <property type="molecule type" value="Genomic_DNA"/>
</dbReference>
<dbReference type="GO" id="GO:0004888">
    <property type="term" value="F:transmembrane signaling receptor activity"/>
    <property type="evidence" value="ECO:0007669"/>
    <property type="project" value="InterPro"/>
</dbReference>
<dbReference type="PANTHER" id="PTHR32089:SF112">
    <property type="entry name" value="LYSOZYME-LIKE PROTEIN-RELATED"/>
    <property type="match status" value="1"/>
</dbReference>
<name>I0EM67_HELC0</name>